<sequence>MQWRLRGVSQKDASVARVFEVISKWLEFILQKYIKAFRIRVANAHVVQVSEHFPHPTMSIPDATDAVVAYRMNCRLNQRMYSIKHSYQVLQRNIFSITLIHKFTSLLYKT</sequence>
<dbReference type="EMBL" id="CAXDID020000508">
    <property type="protein sequence ID" value="CAL6098399.1"/>
    <property type="molecule type" value="Genomic_DNA"/>
</dbReference>
<protein>
    <submittedName>
        <fullName evidence="2">Hypothetical_protein</fullName>
    </submittedName>
</protein>
<evidence type="ECO:0000313" key="1">
    <source>
        <dbReference type="EMBL" id="CAI9964581.1"/>
    </source>
</evidence>
<organism evidence="1">
    <name type="scientific">Hexamita inflata</name>
    <dbReference type="NCBI Taxonomy" id="28002"/>
    <lineage>
        <taxon>Eukaryota</taxon>
        <taxon>Metamonada</taxon>
        <taxon>Diplomonadida</taxon>
        <taxon>Hexamitidae</taxon>
        <taxon>Hexamitinae</taxon>
        <taxon>Hexamita</taxon>
    </lineage>
</organism>
<dbReference type="Proteomes" id="UP001642409">
    <property type="component" value="Unassembled WGS sequence"/>
</dbReference>
<dbReference type="AlphaFoldDB" id="A0AA86R0C3"/>
<proteinExistence type="predicted"/>
<name>A0AA86R0C3_9EUKA</name>
<dbReference type="EMBL" id="CATOUU010000979">
    <property type="protein sequence ID" value="CAI9964581.1"/>
    <property type="molecule type" value="Genomic_DNA"/>
</dbReference>
<accession>A0AA86R0C3</accession>
<comment type="caution">
    <text evidence="1">The sequence shown here is derived from an EMBL/GenBank/DDBJ whole genome shotgun (WGS) entry which is preliminary data.</text>
</comment>
<evidence type="ECO:0000313" key="2">
    <source>
        <dbReference type="EMBL" id="CAL6098399.1"/>
    </source>
</evidence>
<keyword evidence="3" id="KW-1185">Reference proteome</keyword>
<reference evidence="1" key="1">
    <citation type="submission" date="2023-06" db="EMBL/GenBank/DDBJ databases">
        <authorList>
            <person name="Kurt Z."/>
        </authorList>
    </citation>
    <scope>NUCLEOTIDE SEQUENCE</scope>
</reference>
<evidence type="ECO:0000313" key="3">
    <source>
        <dbReference type="Proteomes" id="UP001642409"/>
    </source>
</evidence>
<reference evidence="2 3" key="2">
    <citation type="submission" date="2024-07" db="EMBL/GenBank/DDBJ databases">
        <authorList>
            <person name="Akdeniz Z."/>
        </authorList>
    </citation>
    <scope>NUCLEOTIDE SEQUENCE [LARGE SCALE GENOMIC DNA]</scope>
</reference>
<gene>
    <name evidence="1" type="ORF">HINF_LOCUS52226</name>
    <name evidence="2" type="ORF">HINF_LOCUS69590</name>
</gene>